<keyword evidence="3" id="KW-0808">Transferase</keyword>
<dbReference type="EMBL" id="PCDP01000059">
    <property type="protein sequence ID" value="PZM09658.1"/>
    <property type="molecule type" value="Genomic_DNA"/>
</dbReference>
<feature type="domain" description="Glycosyltransferase subfamily 4-like N-terminal" evidence="2">
    <location>
        <begin position="33"/>
        <end position="195"/>
    </location>
</feature>
<dbReference type="InterPro" id="IPR001296">
    <property type="entry name" value="Glyco_trans_1"/>
</dbReference>
<dbReference type="Gene3D" id="3.40.50.2000">
    <property type="entry name" value="Glycogen Phosphorylase B"/>
    <property type="match status" value="2"/>
</dbReference>
<accession>A0A2W4CEN1</accession>
<evidence type="ECO:0000313" key="3">
    <source>
        <dbReference type="EMBL" id="PZM09658.1"/>
    </source>
</evidence>
<evidence type="ECO:0000313" key="4">
    <source>
        <dbReference type="Proteomes" id="UP000248925"/>
    </source>
</evidence>
<evidence type="ECO:0000259" key="2">
    <source>
        <dbReference type="Pfam" id="PF13439"/>
    </source>
</evidence>
<dbReference type="InterPro" id="IPR050194">
    <property type="entry name" value="Glycosyltransferase_grp1"/>
</dbReference>
<dbReference type="AlphaFoldDB" id="A0A2W4CEN1"/>
<proteinExistence type="predicted"/>
<name>A0A2W4CEN1_9HYPH</name>
<reference evidence="3 4" key="1">
    <citation type="journal article" date="2018" name="Sci. Rep.">
        <title>Rhizobium tumorigenes sp. nov., a novel plant tumorigenic bacterium isolated from cane gall tumors on thornless blackberry.</title>
        <authorList>
            <person name="Kuzmanovi N."/>
            <person name="Smalla K."/>
            <person name="Gronow S."/>
            <person name="PuBawska J."/>
        </authorList>
    </citation>
    <scope>NUCLEOTIDE SEQUENCE [LARGE SCALE GENOMIC DNA]</scope>
    <source>
        <strain evidence="3 4">CCBAU 85046</strain>
    </source>
</reference>
<gene>
    <name evidence="3" type="ORF">CPY51_25600</name>
</gene>
<protein>
    <submittedName>
        <fullName evidence="3">Glycosyl transferase family 1</fullName>
    </submittedName>
</protein>
<evidence type="ECO:0000259" key="1">
    <source>
        <dbReference type="Pfam" id="PF00534"/>
    </source>
</evidence>
<dbReference type="InterPro" id="IPR028098">
    <property type="entry name" value="Glyco_trans_4-like_N"/>
</dbReference>
<dbReference type="GO" id="GO:0016757">
    <property type="term" value="F:glycosyltransferase activity"/>
    <property type="evidence" value="ECO:0007669"/>
    <property type="project" value="InterPro"/>
</dbReference>
<keyword evidence="4" id="KW-1185">Reference proteome</keyword>
<dbReference type="Pfam" id="PF00534">
    <property type="entry name" value="Glycos_transf_1"/>
    <property type="match status" value="1"/>
</dbReference>
<dbReference type="Proteomes" id="UP000248925">
    <property type="component" value="Unassembled WGS sequence"/>
</dbReference>
<dbReference type="PANTHER" id="PTHR45947:SF3">
    <property type="entry name" value="SULFOQUINOVOSYL TRANSFERASE SQD2"/>
    <property type="match status" value="1"/>
</dbReference>
<dbReference type="Pfam" id="PF13439">
    <property type="entry name" value="Glyco_transf_4"/>
    <property type="match status" value="1"/>
</dbReference>
<dbReference type="PANTHER" id="PTHR45947">
    <property type="entry name" value="SULFOQUINOVOSYL TRANSFERASE SQD2"/>
    <property type="match status" value="1"/>
</dbReference>
<dbReference type="RefSeq" id="WP_111163037.1">
    <property type="nucleotide sequence ID" value="NZ_PCDP01000059.1"/>
</dbReference>
<sequence length="403" mass="44998">MRLAEAPISETFERNETRPLIVHVVRQFLPNKGGLEDVVANLCHQLLARGYRIRVVTCDSLFSDPERKLPPHEIIDGLEIVRIPWSGSSRYPLAPQVFQHLADADLVHVHAVDFFFDALAWGKFLHHKPMVATTHGGFFHTPKYAVVKKVWFNLLTRLSAHAYRQIVCCSQSDRRLFSRIARKRAVLIENGADIAKFANCAALEARRRIVTIGRFSINKRLDRLLDVMQVLAARHPDWHLDIIGTVSDLDQSSLEREISARGLSRHVALHVSIDNSAIRNIIARASLFASASEYEGFGLVAIEAMSAGLLPILNTNEAYKALAETHPTLMLADFSDPEATALELASAFARLEASGPDIREGMIGDAAGYSWDKVAERYVDLYAEATTPKTSQRQPLRQRGHVA</sequence>
<dbReference type="OrthoDB" id="9771846at2"/>
<feature type="domain" description="Glycosyl transferase family 1" evidence="1">
    <location>
        <begin position="205"/>
        <end position="347"/>
    </location>
</feature>
<dbReference type="SUPFAM" id="SSF53756">
    <property type="entry name" value="UDP-Glycosyltransferase/glycogen phosphorylase"/>
    <property type="match status" value="1"/>
</dbReference>
<dbReference type="CDD" id="cd03801">
    <property type="entry name" value="GT4_PimA-like"/>
    <property type="match status" value="1"/>
</dbReference>
<organism evidence="3 4">
    <name type="scientific">Rhizobium tubonense</name>
    <dbReference type="NCBI Taxonomy" id="484088"/>
    <lineage>
        <taxon>Bacteria</taxon>
        <taxon>Pseudomonadati</taxon>
        <taxon>Pseudomonadota</taxon>
        <taxon>Alphaproteobacteria</taxon>
        <taxon>Hyphomicrobiales</taxon>
        <taxon>Rhizobiaceae</taxon>
        <taxon>Rhizobium/Agrobacterium group</taxon>
        <taxon>Rhizobium</taxon>
    </lineage>
</organism>
<comment type="caution">
    <text evidence="3">The sequence shown here is derived from an EMBL/GenBank/DDBJ whole genome shotgun (WGS) entry which is preliminary data.</text>
</comment>